<name>A0A814VFB6_9BILA</name>
<evidence type="ECO:0000313" key="3">
    <source>
        <dbReference type="Proteomes" id="UP000663889"/>
    </source>
</evidence>
<accession>A0A814VFB6</accession>
<dbReference type="EMBL" id="CAJNOU010001318">
    <property type="protein sequence ID" value="CAF1186554.1"/>
    <property type="molecule type" value="Genomic_DNA"/>
</dbReference>
<dbReference type="Proteomes" id="UP000663889">
    <property type="component" value="Unassembled WGS sequence"/>
</dbReference>
<comment type="caution">
    <text evidence="1">The sequence shown here is derived from an EMBL/GenBank/DDBJ whole genome shotgun (WGS) entry which is preliminary data.</text>
</comment>
<dbReference type="EMBL" id="CAJOBE010000459">
    <property type="protein sequence ID" value="CAF3644827.1"/>
    <property type="molecule type" value="Genomic_DNA"/>
</dbReference>
<dbReference type="Proteomes" id="UP000663874">
    <property type="component" value="Unassembled WGS sequence"/>
</dbReference>
<proteinExistence type="predicted"/>
<protein>
    <submittedName>
        <fullName evidence="1">Uncharacterized protein</fullName>
    </submittedName>
</protein>
<organism evidence="1 3">
    <name type="scientific">Rotaria sordida</name>
    <dbReference type="NCBI Taxonomy" id="392033"/>
    <lineage>
        <taxon>Eukaryota</taxon>
        <taxon>Metazoa</taxon>
        <taxon>Spiralia</taxon>
        <taxon>Gnathifera</taxon>
        <taxon>Rotifera</taxon>
        <taxon>Eurotatoria</taxon>
        <taxon>Bdelloidea</taxon>
        <taxon>Philodinida</taxon>
        <taxon>Philodinidae</taxon>
        <taxon>Rotaria</taxon>
    </lineage>
</organism>
<reference evidence="1" key="1">
    <citation type="submission" date="2021-02" db="EMBL/GenBank/DDBJ databases">
        <authorList>
            <person name="Nowell W R."/>
        </authorList>
    </citation>
    <scope>NUCLEOTIDE SEQUENCE</scope>
</reference>
<evidence type="ECO:0000313" key="1">
    <source>
        <dbReference type="EMBL" id="CAF1186554.1"/>
    </source>
</evidence>
<gene>
    <name evidence="2" type="ORF">FNK824_LOCUS5653</name>
    <name evidence="1" type="ORF">SEV965_LOCUS20349</name>
</gene>
<sequence>MREARFLHDPIAPQRPAGSEYGWVSPFIIEVRISLELEPEQLPSKDAKIIPKIVEKAAAGIIEEGKKDNKFEAAANESDPAKTDPNSLHLLARAYDLDRCDLDLFFHYGRYFSRRANDTDLIHCDRDGIVNLKK</sequence>
<dbReference type="AlphaFoldDB" id="A0A814VFB6"/>
<evidence type="ECO:0000313" key="2">
    <source>
        <dbReference type="EMBL" id="CAF3644827.1"/>
    </source>
</evidence>